<dbReference type="EMBL" id="BQNB010016269">
    <property type="protein sequence ID" value="GJT49827.1"/>
    <property type="molecule type" value="Genomic_DNA"/>
</dbReference>
<sequence length="280" mass="31317">MHELTSNKLSGSDLFDTSVGNPVKEILLKLNLPDHRILKYGGEAEGLSTRMLMEHRDNQGQSVFTSRAWRWLFDIRGPLVHELILEFFSTFRFREVVLDLDTAGALQFQLVELGGDLVCGGFSRYTPSYTLIKVPMLRLCHRMIVYSIVGKSQAPEKVTVTDLFYLRGMDVGSINVPYLLARYLRLFASGRKQGAMISGDMAELVRLHIYVKLDDTWVWVPTGPARQEGDAGGVVEEALVALGGGDEDEEIPQAVPPPPRTQGEMIARLEEEVHGMREAL</sequence>
<dbReference type="Proteomes" id="UP001151760">
    <property type="component" value="Unassembled WGS sequence"/>
</dbReference>
<reference evidence="1" key="1">
    <citation type="journal article" date="2022" name="Int. J. Mol. Sci.">
        <title>Draft Genome of Tanacetum Coccineum: Genomic Comparison of Closely Related Tanacetum-Family Plants.</title>
        <authorList>
            <person name="Yamashiro T."/>
            <person name="Shiraishi A."/>
            <person name="Nakayama K."/>
            <person name="Satake H."/>
        </authorList>
    </citation>
    <scope>NUCLEOTIDE SEQUENCE</scope>
</reference>
<protein>
    <submittedName>
        <fullName evidence="1">Uncharacterized protein</fullName>
    </submittedName>
</protein>
<keyword evidence="2" id="KW-1185">Reference proteome</keyword>
<organism evidence="1 2">
    <name type="scientific">Tanacetum coccineum</name>
    <dbReference type="NCBI Taxonomy" id="301880"/>
    <lineage>
        <taxon>Eukaryota</taxon>
        <taxon>Viridiplantae</taxon>
        <taxon>Streptophyta</taxon>
        <taxon>Embryophyta</taxon>
        <taxon>Tracheophyta</taxon>
        <taxon>Spermatophyta</taxon>
        <taxon>Magnoliopsida</taxon>
        <taxon>eudicotyledons</taxon>
        <taxon>Gunneridae</taxon>
        <taxon>Pentapetalae</taxon>
        <taxon>asterids</taxon>
        <taxon>campanulids</taxon>
        <taxon>Asterales</taxon>
        <taxon>Asteraceae</taxon>
        <taxon>Asteroideae</taxon>
        <taxon>Anthemideae</taxon>
        <taxon>Anthemidinae</taxon>
        <taxon>Tanacetum</taxon>
    </lineage>
</organism>
<gene>
    <name evidence="1" type="ORF">Tco_0975984</name>
</gene>
<accession>A0ABQ5EH45</accession>
<evidence type="ECO:0000313" key="2">
    <source>
        <dbReference type="Proteomes" id="UP001151760"/>
    </source>
</evidence>
<evidence type="ECO:0000313" key="1">
    <source>
        <dbReference type="EMBL" id="GJT49827.1"/>
    </source>
</evidence>
<reference evidence="1" key="2">
    <citation type="submission" date="2022-01" db="EMBL/GenBank/DDBJ databases">
        <authorList>
            <person name="Yamashiro T."/>
            <person name="Shiraishi A."/>
            <person name="Satake H."/>
            <person name="Nakayama K."/>
        </authorList>
    </citation>
    <scope>NUCLEOTIDE SEQUENCE</scope>
</reference>
<comment type="caution">
    <text evidence="1">The sequence shown here is derived from an EMBL/GenBank/DDBJ whole genome shotgun (WGS) entry which is preliminary data.</text>
</comment>
<name>A0ABQ5EH45_9ASTR</name>
<proteinExistence type="predicted"/>